<dbReference type="SUPFAM" id="SSF56801">
    <property type="entry name" value="Acetyl-CoA synthetase-like"/>
    <property type="match status" value="1"/>
</dbReference>
<organism evidence="6 7">
    <name type="scientific">Penicillium cosmopolitanum</name>
    <dbReference type="NCBI Taxonomy" id="1131564"/>
    <lineage>
        <taxon>Eukaryota</taxon>
        <taxon>Fungi</taxon>
        <taxon>Dikarya</taxon>
        <taxon>Ascomycota</taxon>
        <taxon>Pezizomycotina</taxon>
        <taxon>Eurotiomycetes</taxon>
        <taxon>Eurotiomycetidae</taxon>
        <taxon>Eurotiales</taxon>
        <taxon>Aspergillaceae</taxon>
        <taxon>Penicillium</taxon>
    </lineage>
</organism>
<dbReference type="InterPro" id="IPR036736">
    <property type="entry name" value="ACP-like_sf"/>
</dbReference>
<dbReference type="PROSITE" id="PS00455">
    <property type="entry name" value="AMP_BINDING"/>
    <property type="match status" value="1"/>
</dbReference>
<feature type="domain" description="Thioester reductase (TE)" evidence="5">
    <location>
        <begin position="685"/>
        <end position="919"/>
    </location>
</feature>
<gene>
    <name evidence="6" type="ORF">N7509_004278</name>
</gene>
<dbReference type="Gene3D" id="3.40.50.720">
    <property type="entry name" value="NAD(P)-binding Rossmann-like Domain"/>
    <property type="match status" value="1"/>
</dbReference>
<dbReference type="AlphaFoldDB" id="A0A9W9W6P7"/>
<evidence type="ECO:0000256" key="2">
    <source>
        <dbReference type="ARBA" id="ARBA00022553"/>
    </source>
</evidence>
<proteinExistence type="predicted"/>
<feature type="domain" description="Carrier" evidence="4">
    <location>
        <begin position="570"/>
        <end position="634"/>
    </location>
</feature>
<evidence type="ECO:0000259" key="4">
    <source>
        <dbReference type="Pfam" id="PF00550"/>
    </source>
</evidence>
<protein>
    <submittedName>
        <fullName evidence="6">NRPS-like enzyme</fullName>
    </submittedName>
</protein>
<dbReference type="InterPro" id="IPR009081">
    <property type="entry name" value="PP-bd_ACP"/>
</dbReference>
<dbReference type="InterPro" id="IPR036291">
    <property type="entry name" value="NAD(P)-bd_dom_sf"/>
</dbReference>
<dbReference type="RefSeq" id="XP_056491649.1">
    <property type="nucleotide sequence ID" value="XM_056628915.1"/>
</dbReference>
<accession>A0A9W9W6P7</accession>
<dbReference type="Pfam" id="PF07993">
    <property type="entry name" value="NAD_binding_4"/>
    <property type="match status" value="1"/>
</dbReference>
<dbReference type="InterPro" id="IPR051414">
    <property type="entry name" value="Adenylate-forming_Reductase"/>
</dbReference>
<dbReference type="Pfam" id="PF23562">
    <property type="entry name" value="AMP-binding_C_3"/>
    <property type="match status" value="1"/>
</dbReference>
<dbReference type="InterPro" id="IPR020845">
    <property type="entry name" value="AMP-binding_CS"/>
</dbReference>
<dbReference type="InterPro" id="IPR042099">
    <property type="entry name" value="ANL_N_sf"/>
</dbReference>
<reference evidence="6" key="2">
    <citation type="journal article" date="2023" name="IMA Fungus">
        <title>Comparative genomic study of the Penicillium genus elucidates a diverse pangenome and 15 lateral gene transfer events.</title>
        <authorList>
            <person name="Petersen C."/>
            <person name="Sorensen T."/>
            <person name="Nielsen M.R."/>
            <person name="Sondergaard T.E."/>
            <person name="Sorensen J.L."/>
            <person name="Fitzpatrick D.A."/>
            <person name="Frisvad J.C."/>
            <person name="Nielsen K.L."/>
        </authorList>
    </citation>
    <scope>NUCLEOTIDE SEQUENCE</scope>
    <source>
        <strain evidence="6">IBT 29677</strain>
    </source>
</reference>
<evidence type="ECO:0000259" key="3">
    <source>
        <dbReference type="Pfam" id="PF00501"/>
    </source>
</evidence>
<evidence type="ECO:0000313" key="6">
    <source>
        <dbReference type="EMBL" id="KAJ5404407.1"/>
    </source>
</evidence>
<dbReference type="Gene3D" id="1.10.1200.10">
    <property type="entry name" value="ACP-like"/>
    <property type="match status" value="1"/>
</dbReference>
<evidence type="ECO:0000313" key="7">
    <source>
        <dbReference type="Proteomes" id="UP001147747"/>
    </source>
</evidence>
<dbReference type="EMBL" id="JAPZBU010000005">
    <property type="protein sequence ID" value="KAJ5404407.1"/>
    <property type="molecule type" value="Genomic_DNA"/>
</dbReference>
<dbReference type="Gene3D" id="3.40.50.12780">
    <property type="entry name" value="N-terminal domain of ligase-like"/>
    <property type="match status" value="1"/>
</dbReference>
<dbReference type="InterPro" id="IPR013120">
    <property type="entry name" value="FAR_NAD-bd"/>
</dbReference>
<keyword evidence="1" id="KW-0596">Phosphopantetheine</keyword>
<sequence length="1094" mass="122024">MKDFSPENNLLPHIIDYYAQEDPDRGYAEYPRSPNTYDDGFTQVTYRSFANVINGIAWWLTNNLGPGDGETLAYVGTNDIRYPALVIGAIKAGYRIFLVSPRNSMPAYKSLFESTECTRILTQSPRLPPVIAIIDGLSMQAIDIPGVDELLWNVHPHFEYSKTYPEHRNDTMAIVHTSGSTGIPKPIIWPLEVANQHIRMSSLQPPRGSGTLAEMFIGSKMFLTLPPFHAAGIGIMIFLAVPSKLTFVVPISASLPTSTSFIEAAKHTDLNSAVLPPFILNDLAHDEEMLEFCSQHLELLLYGGGDLPQPIGEKIAKKIRLANMYGASELGIVNVLFSHSNRDHTKDWKYISPHPNLGGEFHHVMDDKYELVLVRSEEREKHQMPFGIFPELTEYPTRDLFMRHPDPTKSDLWRWCARRDDVIVFLNGEKTNPVSMEQHITASNKNVTGVLVAGAQRFQASLIVEYGDKPLDPSERAKIIEKLWPSIQEANAVCPAHAQISRSHVLFTVPEKPMSRAGKGTIQRSATLALYESELDTLYADADSFVAVPSGLDHFFRDNFGHNVHRIADSIRSIMHSVFGLPEDQLSDTTNFFHLGFDSFMTMTAARCFASGFRLSNFTPNLIYLNPTVITLAEATSQLMQNNKKSEELANAERLQERQALLKKMIDLIEPKTNLKAPQLQTVLLTGSTGTLGAYLLDALLKDPTVGHVHCLNRRKNSQSVQQEKSQFYNLNSSFDSDRVSFWQVDLSRNNLGLDTETFTKLQNTATTVVHNAWNVNFNLSLASFEPDLLGVANLINFTASSKTVPNLFFISSVGSVLGNPGDTSETLVTTSQPSVNGYGESKYIAEHMISHATKQRTMRASIARVGQIAGAANEPGLWNKNEWFPSLIMSSHQVKAIPEDLGALGKIDWVPIDLLADVLVDLALNEPSTPGSVEFFHPFNVNPMTWEEIAPIVSRVLVDFAHNQPSTPDSVKISYPSKVPPMTWGRCDPIVPEALILPSGKPFETIPLSDWIKRVRMNMEAACRGDGASDEMLRKNLEKNPAAKLLDFFEALVLTRWPVSLGSGNTALKSHKLRAIDGIKEEWIHKWIREWMV</sequence>
<dbReference type="Pfam" id="PF00501">
    <property type="entry name" value="AMP-binding"/>
    <property type="match status" value="1"/>
</dbReference>
<dbReference type="PANTHER" id="PTHR43439:SF2">
    <property type="entry name" value="ENZYME, PUTATIVE (JCVI)-RELATED"/>
    <property type="match status" value="1"/>
</dbReference>
<dbReference type="Pfam" id="PF00550">
    <property type="entry name" value="PP-binding"/>
    <property type="match status" value="1"/>
</dbReference>
<dbReference type="Proteomes" id="UP001147747">
    <property type="component" value="Unassembled WGS sequence"/>
</dbReference>
<dbReference type="PANTHER" id="PTHR43439">
    <property type="entry name" value="PHENYLACETATE-COENZYME A LIGASE"/>
    <property type="match status" value="1"/>
</dbReference>
<comment type="caution">
    <text evidence="6">The sequence shown here is derived from an EMBL/GenBank/DDBJ whole genome shotgun (WGS) entry which is preliminary data.</text>
</comment>
<dbReference type="SUPFAM" id="SSF47336">
    <property type="entry name" value="ACP-like"/>
    <property type="match status" value="1"/>
</dbReference>
<name>A0A9W9W6P7_9EURO</name>
<dbReference type="SUPFAM" id="SSF51735">
    <property type="entry name" value="NAD(P)-binding Rossmann-fold domains"/>
    <property type="match status" value="1"/>
</dbReference>
<keyword evidence="2" id="KW-0597">Phosphoprotein</keyword>
<dbReference type="OrthoDB" id="429813at2759"/>
<keyword evidence="7" id="KW-1185">Reference proteome</keyword>
<dbReference type="InterPro" id="IPR000873">
    <property type="entry name" value="AMP-dep_synth/lig_dom"/>
</dbReference>
<dbReference type="GeneID" id="81367895"/>
<feature type="domain" description="AMP-dependent synthetase/ligase" evidence="3">
    <location>
        <begin position="28"/>
        <end position="343"/>
    </location>
</feature>
<dbReference type="GO" id="GO:0044550">
    <property type="term" value="P:secondary metabolite biosynthetic process"/>
    <property type="evidence" value="ECO:0007669"/>
    <property type="project" value="UniProtKB-ARBA"/>
</dbReference>
<evidence type="ECO:0000256" key="1">
    <source>
        <dbReference type="ARBA" id="ARBA00022450"/>
    </source>
</evidence>
<evidence type="ECO:0000259" key="5">
    <source>
        <dbReference type="Pfam" id="PF07993"/>
    </source>
</evidence>
<reference evidence="6" key="1">
    <citation type="submission" date="2022-12" db="EMBL/GenBank/DDBJ databases">
        <authorList>
            <person name="Petersen C."/>
        </authorList>
    </citation>
    <scope>NUCLEOTIDE SEQUENCE</scope>
    <source>
        <strain evidence="6">IBT 29677</strain>
    </source>
</reference>